<dbReference type="PANTHER" id="PTHR20883:SF48">
    <property type="entry name" value="ECTOINE DIOXYGENASE"/>
    <property type="match status" value="1"/>
</dbReference>
<keyword evidence="3" id="KW-1185">Reference proteome</keyword>
<comment type="caution">
    <text evidence="2">The sequence shown here is derived from an EMBL/GenBank/DDBJ whole genome shotgun (WGS) entry which is preliminary data.</text>
</comment>
<dbReference type="GO" id="GO:0016706">
    <property type="term" value="F:2-oxoglutarate-dependent dioxygenase activity"/>
    <property type="evidence" value="ECO:0007669"/>
    <property type="project" value="UniProtKB-ARBA"/>
</dbReference>
<accession>A0A8J3VPE4</accession>
<protein>
    <recommendedName>
        <fullName evidence="4">Phytanoyl-CoA dioxygenase</fullName>
    </recommendedName>
</protein>
<dbReference type="Proteomes" id="UP000642748">
    <property type="component" value="Unassembled WGS sequence"/>
</dbReference>
<feature type="compositionally biased region" description="Basic and acidic residues" evidence="1">
    <location>
        <begin position="280"/>
        <end position="290"/>
    </location>
</feature>
<organism evidence="2 3">
    <name type="scientific">Rugosimonospora africana</name>
    <dbReference type="NCBI Taxonomy" id="556532"/>
    <lineage>
        <taxon>Bacteria</taxon>
        <taxon>Bacillati</taxon>
        <taxon>Actinomycetota</taxon>
        <taxon>Actinomycetes</taxon>
        <taxon>Micromonosporales</taxon>
        <taxon>Micromonosporaceae</taxon>
        <taxon>Rugosimonospora</taxon>
    </lineage>
</organism>
<feature type="region of interest" description="Disordered" evidence="1">
    <location>
        <begin position="269"/>
        <end position="342"/>
    </location>
</feature>
<dbReference type="PANTHER" id="PTHR20883">
    <property type="entry name" value="PHYTANOYL-COA DIOXYGENASE DOMAIN CONTAINING 1"/>
    <property type="match status" value="1"/>
</dbReference>
<dbReference type="EMBL" id="BONZ01000021">
    <property type="protein sequence ID" value="GIH14049.1"/>
    <property type="molecule type" value="Genomic_DNA"/>
</dbReference>
<dbReference type="InterPro" id="IPR008775">
    <property type="entry name" value="Phytyl_CoA_dOase-like"/>
</dbReference>
<dbReference type="SUPFAM" id="SSF51197">
    <property type="entry name" value="Clavaminate synthase-like"/>
    <property type="match status" value="1"/>
</dbReference>
<evidence type="ECO:0008006" key="4">
    <source>
        <dbReference type="Google" id="ProtNLM"/>
    </source>
</evidence>
<dbReference type="RefSeq" id="WP_203917719.1">
    <property type="nucleotide sequence ID" value="NZ_BONZ01000021.1"/>
</dbReference>
<gene>
    <name evidence="2" type="ORF">Raf01_22210</name>
</gene>
<dbReference type="GO" id="GO:0005506">
    <property type="term" value="F:iron ion binding"/>
    <property type="evidence" value="ECO:0007669"/>
    <property type="project" value="UniProtKB-ARBA"/>
</dbReference>
<sequence length="342" mass="36645">MTSSTDKAIADNAAAGSAVANNAVANNAVATLDERQRALLPGPDDVAFYREHGYWISPVILPGDVLDAAERGMRRYYAGDYDADPPGVGGFRPGDGHGLRKHDYASLRVDELARLVRYPLIGASAAVLSGSPGVRLWHDQLLYKPVDDAGVPANVGWHTDRQYWLSCESDEMLTAWVGFHDVDEAGGSVSFMDGSHRWDVTGLDFFAQDLAALADRLTRQGHRIAPRPTRMRRGQVSFHHCRTVHGSGPNTGEQPRRSLAIHLQPAGNRWRRHPTATGEPARHGNDRLVRTVDGATGGTPDYADPRICPTLWPPKAAQAPGASARTAGGTASTAPSGPAATG</sequence>
<evidence type="ECO:0000313" key="2">
    <source>
        <dbReference type="EMBL" id="GIH14049.1"/>
    </source>
</evidence>
<dbReference type="AlphaFoldDB" id="A0A8J3VPE4"/>
<name>A0A8J3VPE4_9ACTN</name>
<dbReference type="Pfam" id="PF05721">
    <property type="entry name" value="PhyH"/>
    <property type="match status" value="1"/>
</dbReference>
<evidence type="ECO:0000256" key="1">
    <source>
        <dbReference type="SAM" id="MobiDB-lite"/>
    </source>
</evidence>
<reference evidence="2" key="1">
    <citation type="submission" date="2021-01" db="EMBL/GenBank/DDBJ databases">
        <title>Whole genome shotgun sequence of Rugosimonospora africana NBRC 104875.</title>
        <authorList>
            <person name="Komaki H."/>
            <person name="Tamura T."/>
        </authorList>
    </citation>
    <scope>NUCLEOTIDE SEQUENCE</scope>
    <source>
        <strain evidence="2">NBRC 104875</strain>
    </source>
</reference>
<feature type="compositionally biased region" description="Low complexity" evidence="1">
    <location>
        <begin position="319"/>
        <end position="342"/>
    </location>
</feature>
<evidence type="ECO:0000313" key="3">
    <source>
        <dbReference type="Proteomes" id="UP000642748"/>
    </source>
</evidence>
<proteinExistence type="predicted"/>
<dbReference type="Gene3D" id="2.60.120.620">
    <property type="entry name" value="q2cbj1_9rhob like domain"/>
    <property type="match status" value="1"/>
</dbReference>